<comment type="caution">
    <text evidence="2">The sequence shown here is derived from an EMBL/GenBank/DDBJ whole genome shotgun (WGS) entry which is preliminary data.</text>
</comment>
<keyword evidence="3" id="KW-1185">Reference proteome</keyword>
<feature type="region of interest" description="Disordered" evidence="1">
    <location>
        <begin position="142"/>
        <end position="161"/>
    </location>
</feature>
<sequence length="161" mass="18892">MRAEMNDQSENLMSKCGTMNEIRKIAEENPNLKEDLITSLQVPIHLIRDVFSRQALKDDSVTHKDRTAEHIKRKEYMQEFLEHCCKSRHYFFSIKKCGKSTCTICHPIRCSTEDFEQLHHLPDPVPGEDLHYISFEKLYGTPTTEDHRPSFRDAKAKKKKI</sequence>
<accession>A0A015L1A1</accession>
<feature type="compositionally biased region" description="Basic and acidic residues" evidence="1">
    <location>
        <begin position="144"/>
        <end position="154"/>
    </location>
</feature>
<dbReference type="HOGENOM" id="CLU_107261_0_0_1"/>
<dbReference type="STRING" id="1432141.A0A015L1A1"/>
<evidence type="ECO:0000313" key="2">
    <source>
        <dbReference type="EMBL" id="EXX66121.1"/>
    </source>
</evidence>
<protein>
    <submittedName>
        <fullName evidence="2">Uncharacterized protein</fullName>
    </submittedName>
</protein>
<reference evidence="2 3" key="1">
    <citation type="submission" date="2014-02" db="EMBL/GenBank/DDBJ databases">
        <title>Single nucleus genome sequencing reveals high similarity among nuclei of an endomycorrhizal fungus.</title>
        <authorList>
            <person name="Lin K."/>
            <person name="Geurts R."/>
            <person name="Zhang Z."/>
            <person name="Limpens E."/>
            <person name="Saunders D.G."/>
            <person name="Mu D."/>
            <person name="Pang E."/>
            <person name="Cao H."/>
            <person name="Cha H."/>
            <person name="Lin T."/>
            <person name="Zhou Q."/>
            <person name="Shang Y."/>
            <person name="Li Y."/>
            <person name="Ivanov S."/>
            <person name="Sharma T."/>
            <person name="Velzen R.V."/>
            <person name="Ruijter N.D."/>
            <person name="Aanen D.K."/>
            <person name="Win J."/>
            <person name="Kamoun S."/>
            <person name="Bisseling T."/>
            <person name="Huang S."/>
        </authorList>
    </citation>
    <scope>NUCLEOTIDE SEQUENCE [LARGE SCALE GENOMIC DNA]</scope>
    <source>
        <strain evidence="3">DAOM197198w</strain>
    </source>
</reference>
<proteinExistence type="predicted"/>
<organism evidence="2 3">
    <name type="scientific">Rhizophagus irregularis (strain DAOM 197198w)</name>
    <name type="common">Glomus intraradices</name>
    <dbReference type="NCBI Taxonomy" id="1432141"/>
    <lineage>
        <taxon>Eukaryota</taxon>
        <taxon>Fungi</taxon>
        <taxon>Fungi incertae sedis</taxon>
        <taxon>Mucoromycota</taxon>
        <taxon>Glomeromycotina</taxon>
        <taxon>Glomeromycetes</taxon>
        <taxon>Glomerales</taxon>
        <taxon>Glomeraceae</taxon>
        <taxon>Rhizophagus</taxon>
    </lineage>
</organism>
<gene>
    <name evidence="2" type="ORF">RirG_126910</name>
</gene>
<dbReference type="Proteomes" id="UP000022910">
    <property type="component" value="Unassembled WGS sequence"/>
</dbReference>
<evidence type="ECO:0000256" key="1">
    <source>
        <dbReference type="SAM" id="MobiDB-lite"/>
    </source>
</evidence>
<dbReference type="AlphaFoldDB" id="A0A015L1A1"/>
<name>A0A015L1A1_RHIIW</name>
<dbReference type="OrthoDB" id="10003658at2759"/>
<evidence type="ECO:0000313" key="3">
    <source>
        <dbReference type="Proteomes" id="UP000022910"/>
    </source>
</evidence>
<dbReference type="EMBL" id="JEMT01019526">
    <property type="protein sequence ID" value="EXX66121.1"/>
    <property type="molecule type" value="Genomic_DNA"/>
</dbReference>